<gene>
    <name evidence="1" type="ORF">LEN_4672</name>
</gene>
<proteinExistence type="predicted"/>
<dbReference type="Proteomes" id="UP000218824">
    <property type="component" value="Chromosome"/>
</dbReference>
<dbReference type="KEGG" id="lem:LEN_4672"/>
<organism evidence="1 2">
    <name type="scientific">Lysobacter enzymogenes</name>
    <dbReference type="NCBI Taxonomy" id="69"/>
    <lineage>
        <taxon>Bacteria</taxon>
        <taxon>Pseudomonadati</taxon>
        <taxon>Pseudomonadota</taxon>
        <taxon>Gammaproteobacteria</taxon>
        <taxon>Lysobacterales</taxon>
        <taxon>Lysobacteraceae</taxon>
        <taxon>Lysobacter</taxon>
    </lineage>
</organism>
<reference evidence="1 2" key="1">
    <citation type="journal article" date="2017" name="DNA Res.">
        <title>Complete genome sequence and expression profile of the commercial lytic enzyme producer Lysobacter enzymogenes M497-1.</title>
        <authorList>
            <person name="Takami H."/>
            <person name="Toyoda A."/>
            <person name="Uchiyama I."/>
            <person name="Itoh T."/>
            <person name="Takaki Y."/>
            <person name="Arai W."/>
            <person name="Nishi S."/>
            <person name="Kawai M."/>
            <person name="Shinya K."/>
            <person name="Ikeda H."/>
        </authorList>
    </citation>
    <scope>NUCLEOTIDE SEQUENCE [LARGE SCALE GENOMIC DNA]</scope>
    <source>
        <strain evidence="1 2">M497-1</strain>
    </source>
</reference>
<sequence>MRVMAGSVVRVGKACDAAAVRTVYAAAKKSAGRERAGRSVVGAAVCGTVPRGFIARFATIAQSVRRGARP</sequence>
<evidence type="ECO:0000313" key="2">
    <source>
        <dbReference type="Proteomes" id="UP000218824"/>
    </source>
</evidence>
<evidence type="ECO:0000313" key="1">
    <source>
        <dbReference type="EMBL" id="BAW00160.1"/>
    </source>
</evidence>
<dbReference type="AlphaFoldDB" id="A0AAU9ASM5"/>
<protein>
    <submittedName>
        <fullName evidence="1">Uncharacterized protein</fullName>
    </submittedName>
</protein>
<name>A0AAU9ASM5_LYSEN</name>
<accession>A0AAU9ASM5</accession>
<dbReference type="EMBL" id="AP014940">
    <property type="protein sequence ID" value="BAW00160.1"/>
    <property type="molecule type" value="Genomic_DNA"/>
</dbReference>